<accession>A0ABP1CWP1</accession>
<evidence type="ECO:0000313" key="2">
    <source>
        <dbReference type="EMBL" id="CAL1699244.1"/>
    </source>
</evidence>
<keyword evidence="1" id="KW-0812">Transmembrane</keyword>
<organism evidence="2 3">
    <name type="scientific">Somion occarium</name>
    <dbReference type="NCBI Taxonomy" id="3059160"/>
    <lineage>
        <taxon>Eukaryota</taxon>
        <taxon>Fungi</taxon>
        <taxon>Dikarya</taxon>
        <taxon>Basidiomycota</taxon>
        <taxon>Agaricomycotina</taxon>
        <taxon>Agaricomycetes</taxon>
        <taxon>Polyporales</taxon>
        <taxon>Cerrenaceae</taxon>
        <taxon>Somion</taxon>
    </lineage>
</organism>
<sequence>MDVQAPNQDQMIPLVIVCIVIKIAHHFLIQDRPVVQSASEVQKATTVGETKAIVVGKGIDVLLISSKPASALRKLAHVSIRV</sequence>
<keyword evidence="1" id="KW-1133">Transmembrane helix</keyword>
<feature type="transmembrane region" description="Helical" evidence="1">
    <location>
        <begin position="12"/>
        <end position="29"/>
    </location>
</feature>
<proteinExistence type="predicted"/>
<protein>
    <submittedName>
        <fullName evidence="2">Uncharacterized protein</fullName>
    </submittedName>
</protein>
<name>A0ABP1CWP1_9APHY</name>
<keyword evidence="3" id="KW-1185">Reference proteome</keyword>
<dbReference type="EMBL" id="OZ037954">
    <property type="protein sequence ID" value="CAL1699244.1"/>
    <property type="molecule type" value="Genomic_DNA"/>
</dbReference>
<evidence type="ECO:0000256" key="1">
    <source>
        <dbReference type="SAM" id="Phobius"/>
    </source>
</evidence>
<keyword evidence="1" id="KW-0472">Membrane</keyword>
<gene>
    <name evidence="2" type="ORF">GFSPODELE1_LOCUS2571</name>
</gene>
<dbReference type="Proteomes" id="UP001497453">
    <property type="component" value="Chromosome 11"/>
</dbReference>
<evidence type="ECO:0000313" key="3">
    <source>
        <dbReference type="Proteomes" id="UP001497453"/>
    </source>
</evidence>
<reference evidence="3" key="1">
    <citation type="submission" date="2024-04" db="EMBL/GenBank/DDBJ databases">
        <authorList>
            <person name="Shaw F."/>
            <person name="Minotto A."/>
        </authorList>
    </citation>
    <scope>NUCLEOTIDE SEQUENCE [LARGE SCALE GENOMIC DNA]</scope>
</reference>